<feature type="domain" description="DUF732" evidence="1">
    <location>
        <begin position="11"/>
        <end position="81"/>
    </location>
</feature>
<evidence type="ECO:0000313" key="3">
    <source>
        <dbReference type="Proteomes" id="UP000093898"/>
    </source>
</evidence>
<accession>A0A1A3H2I1</accession>
<dbReference type="Proteomes" id="UP000093898">
    <property type="component" value="Unassembled WGS sequence"/>
</dbReference>
<evidence type="ECO:0000313" key="2">
    <source>
        <dbReference type="EMBL" id="OBJ42497.1"/>
    </source>
</evidence>
<protein>
    <recommendedName>
        <fullName evidence="1">DUF732 domain-containing protein</fullName>
    </recommendedName>
</protein>
<dbReference type="InterPro" id="IPR007969">
    <property type="entry name" value="DUF732"/>
</dbReference>
<dbReference type="AlphaFoldDB" id="A0A1A3H2I1"/>
<dbReference type="EMBL" id="LZLC01000100">
    <property type="protein sequence ID" value="OBJ42497.1"/>
    <property type="molecule type" value="Genomic_DNA"/>
</dbReference>
<comment type="caution">
    <text evidence="2">The sequence shown here is derived from an EMBL/GenBank/DDBJ whole genome shotgun (WGS) entry which is preliminary data.</text>
</comment>
<name>A0A1A3H2I1_MYCMU</name>
<gene>
    <name evidence="2" type="ORF">A5630_20890</name>
</gene>
<evidence type="ECO:0000259" key="1">
    <source>
        <dbReference type="Pfam" id="PF05305"/>
    </source>
</evidence>
<organism evidence="2 3">
    <name type="scientific">Mycolicibacterium mucogenicum</name>
    <name type="common">Mycobacterium mucogenicum</name>
    <dbReference type="NCBI Taxonomy" id="56689"/>
    <lineage>
        <taxon>Bacteria</taxon>
        <taxon>Bacillati</taxon>
        <taxon>Actinomycetota</taxon>
        <taxon>Actinomycetes</taxon>
        <taxon>Mycobacteriales</taxon>
        <taxon>Mycobacteriaceae</taxon>
        <taxon>Mycolicibacterium</taxon>
    </lineage>
</organism>
<sequence length="88" mass="9443">MAIASPAAQADDASFVRSVKALGFVQMTANLVSTAKSACNMLSYNNRNPAEIEARIQRYTLAKPPAAHQFFVLAVDEYCPQHTAAVGN</sequence>
<dbReference type="Pfam" id="PF05305">
    <property type="entry name" value="DUF732"/>
    <property type="match status" value="1"/>
</dbReference>
<proteinExistence type="predicted"/>
<reference evidence="2 3" key="1">
    <citation type="submission" date="2016-06" db="EMBL/GenBank/DDBJ databases">
        <authorList>
            <person name="Kjaerup R.B."/>
            <person name="Dalgaard T.S."/>
            <person name="Juul-Madsen H.R."/>
        </authorList>
    </citation>
    <scope>NUCLEOTIDE SEQUENCE [LARGE SCALE GENOMIC DNA]</scope>
    <source>
        <strain evidence="2 3">1127319.6</strain>
    </source>
</reference>